<feature type="compositionally biased region" description="Basic and acidic residues" evidence="1">
    <location>
        <begin position="66"/>
        <end position="95"/>
    </location>
</feature>
<evidence type="ECO:0000313" key="6">
    <source>
        <dbReference type="Proteomes" id="UP001634393"/>
    </source>
</evidence>
<feature type="domain" description="DUF7356" evidence="4">
    <location>
        <begin position="116"/>
        <end position="214"/>
    </location>
</feature>
<evidence type="ECO:0000256" key="1">
    <source>
        <dbReference type="SAM" id="MobiDB-lite"/>
    </source>
</evidence>
<gene>
    <name evidence="5" type="ORF">ACJIZ3_001888</name>
</gene>
<dbReference type="PANTHER" id="PTHR34200">
    <property type="entry name" value="DENTIN SIALOPHOSPHOPROTEIN-LIKE ISOFORM X1"/>
    <property type="match status" value="1"/>
</dbReference>
<dbReference type="Proteomes" id="UP001634393">
    <property type="component" value="Unassembled WGS sequence"/>
</dbReference>
<name>A0ABD3U692_9LAMI</name>
<evidence type="ECO:0000259" key="4">
    <source>
        <dbReference type="Pfam" id="PF24053"/>
    </source>
</evidence>
<sequence length="335" mass="36623">MKISGILLLIVFITSVTSYGVTADSEEVGTDTKNQLLSKTNGDDNGVSETLDPLKKGQDSNLNKIDSIKRLESKKGGVTEENKADSSVVKDEQNESKGSGSESKKESEDGKLPLVREKCDSLSNSCMDDDKNLVACLRVPGNESPDLSLLIQNKGKGPVTVTISAPNLVQLEKSRIELKGKEDTEVKVSIKGVESGHFITLTVGHGNCSLDFRDQFVGRKKVDDTPESTYVSFSNRTGFLFLAASLIVLVSILTCINFLRRYFARKGPRYQKLDMELPVSHGIRIEPSANEGWDNSWGDSWDDVEAPKTPSLPVTPSLSSIGMASRKFSKDAWKD</sequence>
<feature type="compositionally biased region" description="Polar residues" evidence="1">
    <location>
        <begin position="31"/>
        <end position="40"/>
    </location>
</feature>
<feature type="compositionally biased region" description="Basic and acidic residues" evidence="1">
    <location>
        <begin position="102"/>
        <end position="112"/>
    </location>
</feature>
<dbReference type="PANTHER" id="PTHR34200:SF8">
    <property type="entry name" value="TRANSMEMBRANE PROTEIN"/>
    <property type="match status" value="1"/>
</dbReference>
<evidence type="ECO:0000313" key="5">
    <source>
        <dbReference type="EMBL" id="KAL3844485.1"/>
    </source>
</evidence>
<keyword evidence="2" id="KW-0472">Membrane</keyword>
<feature type="compositionally biased region" description="Low complexity" evidence="1">
    <location>
        <begin position="307"/>
        <end position="319"/>
    </location>
</feature>
<comment type="caution">
    <text evidence="5">The sequence shown here is derived from an EMBL/GenBank/DDBJ whole genome shotgun (WGS) entry which is preliminary data.</text>
</comment>
<dbReference type="EMBL" id="JBJXBP010000002">
    <property type="protein sequence ID" value="KAL3844485.1"/>
    <property type="molecule type" value="Genomic_DNA"/>
</dbReference>
<evidence type="ECO:0000256" key="3">
    <source>
        <dbReference type="SAM" id="SignalP"/>
    </source>
</evidence>
<accession>A0ABD3U692</accession>
<proteinExistence type="predicted"/>
<keyword evidence="3" id="KW-0732">Signal</keyword>
<feature type="transmembrane region" description="Helical" evidence="2">
    <location>
        <begin position="238"/>
        <end position="259"/>
    </location>
</feature>
<feature type="signal peptide" evidence="3">
    <location>
        <begin position="1"/>
        <end position="18"/>
    </location>
</feature>
<feature type="region of interest" description="Disordered" evidence="1">
    <location>
        <begin position="294"/>
        <end position="319"/>
    </location>
</feature>
<feature type="region of interest" description="Disordered" evidence="1">
    <location>
        <begin position="24"/>
        <end position="112"/>
    </location>
</feature>
<dbReference type="InterPro" id="IPR055780">
    <property type="entry name" value="DUF7356"/>
</dbReference>
<dbReference type="AlphaFoldDB" id="A0ABD3U692"/>
<keyword evidence="2" id="KW-1133">Transmembrane helix</keyword>
<organism evidence="5 6">
    <name type="scientific">Penstemon smallii</name>
    <dbReference type="NCBI Taxonomy" id="265156"/>
    <lineage>
        <taxon>Eukaryota</taxon>
        <taxon>Viridiplantae</taxon>
        <taxon>Streptophyta</taxon>
        <taxon>Embryophyta</taxon>
        <taxon>Tracheophyta</taxon>
        <taxon>Spermatophyta</taxon>
        <taxon>Magnoliopsida</taxon>
        <taxon>eudicotyledons</taxon>
        <taxon>Gunneridae</taxon>
        <taxon>Pentapetalae</taxon>
        <taxon>asterids</taxon>
        <taxon>lamiids</taxon>
        <taxon>Lamiales</taxon>
        <taxon>Plantaginaceae</taxon>
        <taxon>Cheloneae</taxon>
        <taxon>Penstemon</taxon>
    </lineage>
</organism>
<dbReference type="Pfam" id="PF24053">
    <property type="entry name" value="DUF7356"/>
    <property type="match status" value="1"/>
</dbReference>
<reference evidence="5 6" key="1">
    <citation type="submission" date="2024-12" db="EMBL/GenBank/DDBJ databases">
        <title>The unique morphological basis and parallel evolutionary history of personate flowers in Penstemon.</title>
        <authorList>
            <person name="Depatie T.H."/>
            <person name="Wessinger C.A."/>
        </authorList>
    </citation>
    <scope>NUCLEOTIDE SEQUENCE [LARGE SCALE GENOMIC DNA]</scope>
    <source>
        <strain evidence="5">WTNN_2</strain>
        <tissue evidence="5">Leaf</tissue>
    </source>
</reference>
<keyword evidence="2" id="KW-0812">Transmembrane</keyword>
<evidence type="ECO:0000256" key="2">
    <source>
        <dbReference type="SAM" id="Phobius"/>
    </source>
</evidence>
<keyword evidence="6" id="KW-1185">Reference proteome</keyword>
<feature type="chain" id="PRO_5044873745" description="DUF7356 domain-containing protein" evidence="3">
    <location>
        <begin position="19"/>
        <end position="335"/>
    </location>
</feature>
<protein>
    <recommendedName>
        <fullName evidence="4">DUF7356 domain-containing protein</fullName>
    </recommendedName>
</protein>